<proteinExistence type="predicted"/>
<dbReference type="EMBL" id="JACKTY010000033">
    <property type="protein sequence ID" value="MCV7228451.1"/>
    <property type="molecule type" value="Genomic_DNA"/>
</dbReference>
<gene>
    <name evidence="1" type="ORF">H7J73_20775</name>
</gene>
<reference evidence="1 2" key="1">
    <citation type="journal article" date="2022" name="BMC Genomics">
        <title>Comparative genome analysis of mycobacteria focusing on tRNA and non-coding RNA.</title>
        <authorList>
            <person name="Behra P.R.K."/>
            <person name="Pettersson B.M.F."/>
            <person name="Ramesh M."/>
            <person name="Das S."/>
            <person name="Dasgupta S."/>
            <person name="Kirsebom L.A."/>
        </authorList>
    </citation>
    <scope>NUCLEOTIDE SEQUENCE [LARGE SCALE GENOMIC DNA]</scope>
    <source>
        <strain evidence="1 2">DSM 44078</strain>
    </source>
</reference>
<protein>
    <submittedName>
        <fullName evidence="1">Uncharacterized protein</fullName>
    </submittedName>
</protein>
<sequence>MTSTENVIYRYQPEADPAIHYQGIPSGCTGSGADLGAARAAYRGALTEQFGLDRRDLPPVLEHLEAVVEGMWVRTRVGAVHRDHTGELMFLQALLAPGQVQQDLRAQLEQAAGRGLDPVLVIVESSYTVGFVLDQMTPRDTVVVAYPDADVTIGWAVIYGPEAEGRQDIPRAPRGTQLRDMTVEELAHRFGAVSGRPAVRVDAEVLSLAS</sequence>
<keyword evidence="2" id="KW-1185">Reference proteome</keyword>
<evidence type="ECO:0000313" key="2">
    <source>
        <dbReference type="Proteomes" id="UP001526201"/>
    </source>
</evidence>
<evidence type="ECO:0000313" key="1">
    <source>
        <dbReference type="EMBL" id="MCV7228451.1"/>
    </source>
</evidence>
<dbReference type="RefSeq" id="WP_264069590.1">
    <property type="nucleotide sequence ID" value="NZ_JACKTY010000033.1"/>
</dbReference>
<comment type="caution">
    <text evidence="1">The sequence shown here is derived from an EMBL/GenBank/DDBJ whole genome shotgun (WGS) entry which is preliminary data.</text>
</comment>
<accession>A0ABT3CGU4</accession>
<name>A0ABT3CGU4_9MYCO</name>
<dbReference type="Proteomes" id="UP001526201">
    <property type="component" value="Unassembled WGS sequence"/>
</dbReference>
<organism evidence="1 2">
    <name type="scientific">Mycolicibacterium komossense</name>
    <dbReference type="NCBI Taxonomy" id="1779"/>
    <lineage>
        <taxon>Bacteria</taxon>
        <taxon>Bacillati</taxon>
        <taxon>Actinomycetota</taxon>
        <taxon>Actinomycetes</taxon>
        <taxon>Mycobacteriales</taxon>
        <taxon>Mycobacteriaceae</taxon>
        <taxon>Mycolicibacterium</taxon>
    </lineage>
</organism>